<feature type="transmembrane region" description="Helical" evidence="1">
    <location>
        <begin position="6"/>
        <end position="26"/>
    </location>
</feature>
<keyword evidence="1" id="KW-0812">Transmembrane</keyword>
<organism evidence="2 3">
    <name type="scientific">Alicyclobacillus cellulosilyticus</name>
    <dbReference type="NCBI Taxonomy" id="1003997"/>
    <lineage>
        <taxon>Bacteria</taxon>
        <taxon>Bacillati</taxon>
        <taxon>Bacillota</taxon>
        <taxon>Bacilli</taxon>
        <taxon>Bacillales</taxon>
        <taxon>Alicyclobacillaceae</taxon>
        <taxon>Alicyclobacillus</taxon>
    </lineage>
</organism>
<dbReference type="Pfam" id="PF04238">
    <property type="entry name" value="DUF420"/>
    <property type="match status" value="1"/>
</dbReference>
<keyword evidence="3" id="KW-1185">Reference proteome</keyword>
<feature type="transmembrane region" description="Helical" evidence="1">
    <location>
        <begin position="38"/>
        <end position="55"/>
    </location>
</feature>
<evidence type="ECO:0000313" key="2">
    <source>
        <dbReference type="EMBL" id="GGJ03649.1"/>
    </source>
</evidence>
<sequence length="152" mass="16920">MLLALAYLNEFFILASAAVMAVGWVYIRRGRVEVHRRLMITGSVLAALFFVSYVAKTVLVGDTTFGGPEGWRQPYQVFLQIHSVLATVAAVLGIITLRYAAKQRFAVHRKWGPWTVVTWFITAATGLAVFLLLYIVFPPGPTTSVWHAWAGH</sequence>
<accession>A0A917NIS8</accession>
<dbReference type="EMBL" id="BMOY01000013">
    <property type="protein sequence ID" value="GGJ03649.1"/>
    <property type="molecule type" value="Genomic_DNA"/>
</dbReference>
<dbReference type="RefSeq" id="WP_229776466.1">
    <property type="nucleotide sequence ID" value="NZ_BMOY01000013.1"/>
</dbReference>
<protein>
    <recommendedName>
        <fullName evidence="4">DUF420 domain-containing protein</fullName>
    </recommendedName>
</protein>
<feature type="transmembrane region" description="Helical" evidence="1">
    <location>
        <begin position="75"/>
        <end position="95"/>
    </location>
</feature>
<feature type="transmembrane region" description="Helical" evidence="1">
    <location>
        <begin position="116"/>
        <end position="137"/>
    </location>
</feature>
<comment type="caution">
    <text evidence="2">The sequence shown here is derived from an EMBL/GenBank/DDBJ whole genome shotgun (WGS) entry which is preliminary data.</text>
</comment>
<gene>
    <name evidence="2" type="ORF">GCM10010885_11150</name>
</gene>
<evidence type="ECO:0008006" key="4">
    <source>
        <dbReference type="Google" id="ProtNLM"/>
    </source>
</evidence>
<reference evidence="2" key="1">
    <citation type="journal article" date="2014" name="Int. J. Syst. Evol. Microbiol.">
        <title>Complete genome sequence of Corynebacterium casei LMG S-19264T (=DSM 44701T), isolated from a smear-ripened cheese.</title>
        <authorList>
            <consortium name="US DOE Joint Genome Institute (JGI-PGF)"/>
            <person name="Walter F."/>
            <person name="Albersmeier A."/>
            <person name="Kalinowski J."/>
            <person name="Ruckert C."/>
        </authorList>
    </citation>
    <scope>NUCLEOTIDE SEQUENCE</scope>
    <source>
        <strain evidence="2">JCM 18487</strain>
    </source>
</reference>
<dbReference type="Proteomes" id="UP000637695">
    <property type="component" value="Unassembled WGS sequence"/>
</dbReference>
<dbReference type="InterPro" id="IPR007352">
    <property type="entry name" value="DUF420"/>
</dbReference>
<proteinExistence type="predicted"/>
<evidence type="ECO:0000313" key="3">
    <source>
        <dbReference type="Proteomes" id="UP000637695"/>
    </source>
</evidence>
<name>A0A917NIS8_9BACL</name>
<dbReference type="PANTHER" id="PTHR37692:SF1">
    <property type="entry name" value="DUF420 DOMAIN-CONTAINING PROTEIN"/>
    <property type="match status" value="1"/>
</dbReference>
<keyword evidence="1" id="KW-1133">Transmembrane helix</keyword>
<dbReference type="PANTHER" id="PTHR37692">
    <property type="entry name" value="HYPOTHETICAL MEMBRANE SPANNING PROTEIN"/>
    <property type="match status" value="1"/>
</dbReference>
<keyword evidence="1" id="KW-0472">Membrane</keyword>
<evidence type="ECO:0000256" key="1">
    <source>
        <dbReference type="SAM" id="Phobius"/>
    </source>
</evidence>
<dbReference type="AlphaFoldDB" id="A0A917NIS8"/>
<reference evidence="2" key="2">
    <citation type="submission" date="2020-09" db="EMBL/GenBank/DDBJ databases">
        <authorList>
            <person name="Sun Q."/>
            <person name="Ohkuma M."/>
        </authorList>
    </citation>
    <scope>NUCLEOTIDE SEQUENCE</scope>
    <source>
        <strain evidence="2">JCM 18487</strain>
    </source>
</reference>